<keyword evidence="13" id="KW-0220">Diaminopimelate biosynthesis</keyword>
<keyword evidence="14" id="KW-0457">Lysine biosynthesis</keyword>
<evidence type="ECO:0000256" key="14">
    <source>
        <dbReference type="ARBA" id="ARBA00023154"/>
    </source>
</evidence>
<dbReference type="GO" id="GO:0005524">
    <property type="term" value="F:ATP binding"/>
    <property type="evidence" value="ECO:0007669"/>
    <property type="project" value="UniProtKB-KW"/>
</dbReference>
<dbReference type="Proteomes" id="UP000235598">
    <property type="component" value="Unassembled WGS sequence"/>
</dbReference>
<evidence type="ECO:0000256" key="6">
    <source>
        <dbReference type="ARBA" id="ARBA00013059"/>
    </source>
</evidence>
<dbReference type="PIRSF" id="PIRSF000726">
    <property type="entry name" value="Asp_kin"/>
    <property type="match status" value="1"/>
</dbReference>
<proteinExistence type="inferred from homology"/>
<sequence>MSLVVQKFGGSSVADAESVKRVARRIVEYRKAGHDVVVVVSAMGDFTDDLIDLANQISPLPPARELDMLLTAGERISMAVLAMAIANLGFEAQSFTGSQAGMITDESFGRARIVNVTPMRVKEALENGNIAIVAGFQGVSHTTKNITTLGRGGSDTTAVALAASLDADVCEIYTDVDGVFTADPRIVSSARRVNHLSYEEMLEMAASGAKILHLRAVEYARQYDVPLHVRSSFSHNRGTWVSDSPIPPKFAPEEEETSMEQAVISGVAHDRQEAKLTVVGVPDIPGKAAEIFRVIAENEINIDMIVQNISTRDPGRTDISFTLPMSDGATATRVLNDVQESIGFDHLRYDDQIGKLSVVGAGMRSHPGVTATLFDALSEAHINIDMISTSEIRISVVTRADLLDDAVKAAHTAYGLDSDSNEAIVYGGTGR</sequence>
<dbReference type="SUPFAM" id="SSF55021">
    <property type="entry name" value="ACT-like"/>
    <property type="match status" value="2"/>
</dbReference>
<feature type="binding site" evidence="16">
    <location>
        <position position="185"/>
    </location>
    <ligand>
        <name>ATP</name>
        <dbReference type="ChEBI" id="CHEBI:30616"/>
    </ligand>
</feature>
<evidence type="ECO:0000313" key="20">
    <source>
        <dbReference type="EMBL" id="PMD05360.1"/>
    </source>
</evidence>
<evidence type="ECO:0000256" key="9">
    <source>
        <dbReference type="ARBA" id="ARBA00022679"/>
    </source>
</evidence>
<evidence type="ECO:0000256" key="17">
    <source>
        <dbReference type="RuleBase" id="RU003448"/>
    </source>
</evidence>
<keyword evidence="10 16" id="KW-0547">Nucleotide-binding</keyword>
<dbReference type="CDD" id="cd04913">
    <property type="entry name" value="ACT_AKii-LysC-BS-like_1"/>
    <property type="match status" value="1"/>
</dbReference>
<feature type="binding site" evidence="16">
    <location>
        <begin position="7"/>
        <end position="10"/>
    </location>
    <ligand>
        <name>ATP</name>
        <dbReference type="ChEBI" id="CHEBI:30616"/>
    </ligand>
</feature>
<dbReference type="Gene3D" id="3.40.1160.10">
    <property type="entry name" value="Acetylglutamate kinase-like"/>
    <property type="match status" value="1"/>
</dbReference>
<dbReference type="GO" id="GO:0009090">
    <property type="term" value="P:homoserine biosynthetic process"/>
    <property type="evidence" value="ECO:0007669"/>
    <property type="project" value="TreeGrafter"/>
</dbReference>
<comment type="caution">
    <text evidence="20">The sequence shown here is derived from an EMBL/GenBank/DDBJ whole genome shotgun (WGS) entry which is preliminary data.</text>
</comment>
<dbReference type="Gene3D" id="3.30.2130.10">
    <property type="entry name" value="VC0802-like"/>
    <property type="match status" value="1"/>
</dbReference>
<dbReference type="InterPro" id="IPR045865">
    <property type="entry name" value="ACT-like_dom_sf"/>
</dbReference>
<dbReference type="OrthoDB" id="9799110at2"/>
<dbReference type="GO" id="GO:0004072">
    <property type="term" value="F:aspartate kinase activity"/>
    <property type="evidence" value="ECO:0007669"/>
    <property type="project" value="UniProtKB-EC"/>
</dbReference>
<evidence type="ECO:0000256" key="7">
    <source>
        <dbReference type="ARBA" id="ARBA00016273"/>
    </source>
</evidence>
<dbReference type="CDD" id="cd04936">
    <property type="entry name" value="ACT_AKii-LysC-BS-like_2"/>
    <property type="match status" value="1"/>
</dbReference>
<dbReference type="SUPFAM" id="SSF53633">
    <property type="entry name" value="Carbamate kinase-like"/>
    <property type="match status" value="1"/>
</dbReference>
<dbReference type="NCBIfam" id="TIGR00656">
    <property type="entry name" value="asp_kin_monofn"/>
    <property type="match status" value="1"/>
</dbReference>
<dbReference type="InterPro" id="IPR036393">
    <property type="entry name" value="AceGlu_kinase-like_sf"/>
</dbReference>
<dbReference type="InterPro" id="IPR002912">
    <property type="entry name" value="ACT_dom"/>
</dbReference>
<protein>
    <recommendedName>
        <fullName evidence="7 17">Aspartokinase</fullName>
        <ecNumber evidence="6 17">2.7.2.4</ecNumber>
    </recommendedName>
</protein>
<dbReference type="InterPro" id="IPR054352">
    <property type="entry name" value="ACT_Aspartokinase"/>
</dbReference>
<keyword evidence="11 17" id="KW-0418">Kinase</keyword>
<evidence type="ECO:0000256" key="1">
    <source>
        <dbReference type="ARBA" id="ARBA00002843"/>
    </source>
</evidence>
<evidence type="ECO:0000256" key="10">
    <source>
        <dbReference type="ARBA" id="ARBA00022741"/>
    </source>
</evidence>
<comment type="pathway">
    <text evidence="2 18">Amino-acid biosynthesis; L-lysine biosynthesis via DAP pathway; (S)-tetrahydrodipicolinate from L-aspartate: step 1/4.</text>
</comment>
<dbReference type="NCBIfam" id="NF005154">
    <property type="entry name" value="PRK06635.1-2"/>
    <property type="match status" value="1"/>
</dbReference>
<evidence type="ECO:0000256" key="11">
    <source>
        <dbReference type="ARBA" id="ARBA00022777"/>
    </source>
</evidence>
<organism evidence="20 21">
    <name type="scientific">Brevibacterium paucivorans</name>
    <dbReference type="NCBI Taxonomy" id="170994"/>
    <lineage>
        <taxon>Bacteria</taxon>
        <taxon>Bacillati</taxon>
        <taxon>Actinomycetota</taxon>
        <taxon>Actinomycetes</taxon>
        <taxon>Micrococcales</taxon>
        <taxon>Brevibacteriaceae</taxon>
        <taxon>Brevibacterium</taxon>
    </lineage>
</organism>
<dbReference type="InterPro" id="IPR018042">
    <property type="entry name" value="Aspartate_kinase_CS"/>
</dbReference>
<evidence type="ECO:0000256" key="18">
    <source>
        <dbReference type="RuleBase" id="RU004249"/>
    </source>
</evidence>
<dbReference type="UniPathway" id="UPA00034">
    <property type="reaction ID" value="UER00015"/>
</dbReference>
<keyword evidence="12 16" id="KW-0067">ATP-binding</keyword>
<accession>A0A2N6VMJ1</accession>
<dbReference type="InterPro" id="IPR005260">
    <property type="entry name" value="Asp_kin_monofn"/>
</dbReference>
<comment type="pathway">
    <text evidence="3 18">Amino-acid biosynthesis; L-methionine biosynthesis via de novo pathway; L-homoserine from L-aspartate: step 1/3.</text>
</comment>
<dbReference type="RefSeq" id="WP_102238395.1">
    <property type="nucleotide sequence ID" value="NZ_PNHK01000002.1"/>
</dbReference>
<evidence type="ECO:0000256" key="4">
    <source>
        <dbReference type="ARBA" id="ARBA00005139"/>
    </source>
</evidence>
<dbReference type="InterPro" id="IPR041740">
    <property type="entry name" value="AKii-LysC-BS"/>
</dbReference>
<comment type="pathway">
    <text evidence="4 18">Amino-acid biosynthesis; L-threonine biosynthesis; L-threonine from L-aspartate: step 1/5.</text>
</comment>
<dbReference type="PROSITE" id="PS51671">
    <property type="entry name" value="ACT"/>
    <property type="match status" value="1"/>
</dbReference>
<evidence type="ECO:0000256" key="3">
    <source>
        <dbReference type="ARBA" id="ARBA00004986"/>
    </source>
</evidence>
<dbReference type="EC" id="2.7.2.4" evidence="6 17"/>
<dbReference type="NCBIfam" id="TIGR00657">
    <property type="entry name" value="asp_kinases"/>
    <property type="match status" value="1"/>
</dbReference>
<keyword evidence="9 17" id="KW-0808">Transferase</keyword>
<dbReference type="GO" id="GO:0005829">
    <property type="term" value="C:cytosol"/>
    <property type="evidence" value="ECO:0007669"/>
    <property type="project" value="TreeGrafter"/>
</dbReference>
<reference evidence="20 21" key="1">
    <citation type="submission" date="2017-09" db="EMBL/GenBank/DDBJ databases">
        <title>Bacterial strain isolated from the female urinary microbiota.</title>
        <authorList>
            <person name="Thomas-White K."/>
            <person name="Kumar N."/>
            <person name="Forster S."/>
            <person name="Putonti C."/>
            <person name="Lawley T."/>
            <person name="Wolfe A.J."/>
        </authorList>
    </citation>
    <scope>NUCLEOTIDE SEQUENCE [LARGE SCALE GENOMIC DNA]</scope>
    <source>
        <strain evidence="20 21">UMB1301</strain>
    </source>
</reference>
<keyword evidence="8 18" id="KW-0028">Amino-acid biosynthesis</keyword>
<feature type="binding site" evidence="16">
    <location>
        <begin position="174"/>
        <end position="175"/>
    </location>
    <ligand>
        <name>ATP</name>
        <dbReference type="ChEBI" id="CHEBI:30616"/>
    </ligand>
</feature>
<comment type="catalytic activity">
    <reaction evidence="15 17">
        <text>L-aspartate + ATP = 4-phospho-L-aspartate + ADP</text>
        <dbReference type="Rhea" id="RHEA:23776"/>
        <dbReference type="ChEBI" id="CHEBI:29991"/>
        <dbReference type="ChEBI" id="CHEBI:30616"/>
        <dbReference type="ChEBI" id="CHEBI:57535"/>
        <dbReference type="ChEBI" id="CHEBI:456216"/>
        <dbReference type="EC" id="2.7.2.4"/>
    </reaction>
</comment>
<dbReference type="Pfam" id="PF00696">
    <property type="entry name" value="AA_kinase"/>
    <property type="match status" value="1"/>
</dbReference>
<evidence type="ECO:0000313" key="21">
    <source>
        <dbReference type="Proteomes" id="UP000235598"/>
    </source>
</evidence>
<dbReference type="InterPro" id="IPR001341">
    <property type="entry name" value="Asp_kinase"/>
</dbReference>
<evidence type="ECO:0000256" key="2">
    <source>
        <dbReference type="ARBA" id="ARBA00004766"/>
    </source>
</evidence>
<dbReference type="FunFam" id="3.40.1160.10:FF:000002">
    <property type="entry name" value="Aspartokinase"/>
    <property type="match status" value="1"/>
</dbReference>
<feature type="binding site" evidence="16">
    <location>
        <position position="47"/>
    </location>
    <ligand>
        <name>substrate</name>
    </ligand>
</feature>
<dbReference type="InterPro" id="IPR001048">
    <property type="entry name" value="Asp/Glu/Uridylate_kinase"/>
</dbReference>
<evidence type="ECO:0000256" key="12">
    <source>
        <dbReference type="ARBA" id="ARBA00022840"/>
    </source>
</evidence>
<name>A0A2N6VMJ1_9MICO</name>
<dbReference type="AlphaFoldDB" id="A0A2N6VMJ1"/>
<evidence type="ECO:0000259" key="19">
    <source>
        <dbReference type="PROSITE" id="PS51671"/>
    </source>
</evidence>
<dbReference type="GO" id="GO:0009088">
    <property type="term" value="P:threonine biosynthetic process"/>
    <property type="evidence" value="ECO:0007669"/>
    <property type="project" value="UniProtKB-UniPathway"/>
</dbReference>
<dbReference type="PROSITE" id="PS00324">
    <property type="entry name" value="ASPARTOKINASE"/>
    <property type="match status" value="1"/>
</dbReference>
<dbReference type="GO" id="GO:0009089">
    <property type="term" value="P:lysine biosynthetic process via diaminopimelate"/>
    <property type="evidence" value="ECO:0007669"/>
    <property type="project" value="UniProtKB-UniPathway"/>
</dbReference>
<evidence type="ECO:0000256" key="8">
    <source>
        <dbReference type="ARBA" id="ARBA00022605"/>
    </source>
</evidence>
<dbReference type="Pfam" id="PF22468">
    <property type="entry name" value="ACT_9"/>
    <property type="match status" value="2"/>
</dbReference>
<comment type="similarity">
    <text evidence="5 17">Belongs to the aspartokinase family.</text>
</comment>
<dbReference type="GO" id="GO:0019877">
    <property type="term" value="P:diaminopimelate biosynthetic process"/>
    <property type="evidence" value="ECO:0007669"/>
    <property type="project" value="UniProtKB-KW"/>
</dbReference>
<feature type="domain" description="ACT" evidence="19">
    <location>
        <begin position="276"/>
        <end position="361"/>
    </location>
</feature>
<dbReference type="FunFam" id="3.30.2130.10:FF:000002">
    <property type="entry name" value="Aspartokinase"/>
    <property type="match status" value="1"/>
</dbReference>
<evidence type="ECO:0000256" key="5">
    <source>
        <dbReference type="ARBA" id="ARBA00010122"/>
    </source>
</evidence>
<evidence type="ECO:0000256" key="15">
    <source>
        <dbReference type="ARBA" id="ARBA00047872"/>
    </source>
</evidence>
<dbReference type="PANTHER" id="PTHR21499:SF3">
    <property type="entry name" value="ASPARTOKINASE"/>
    <property type="match status" value="1"/>
</dbReference>
<dbReference type="UniPathway" id="UPA00051">
    <property type="reaction ID" value="UER00462"/>
</dbReference>
<dbReference type="EMBL" id="PNHK01000002">
    <property type="protein sequence ID" value="PMD05360.1"/>
    <property type="molecule type" value="Genomic_DNA"/>
</dbReference>
<dbReference type="CDD" id="cd04261">
    <property type="entry name" value="AAK_AKii-LysC-BS"/>
    <property type="match status" value="1"/>
</dbReference>
<comment type="function">
    <text evidence="1">Catalyzes the phosphorylation of the beta-carboxyl group of aspartic acid with ATP to yield 4-phospho-L-aspartate, which is involved in the branched biosynthetic pathway leading to the biosynthesis of amino acids lysine, threonine, isoleucine and methionine.</text>
</comment>
<evidence type="ECO:0000256" key="16">
    <source>
        <dbReference type="PIRSR" id="PIRSR000726-1"/>
    </source>
</evidence>
<dbReference type="NCBIfam" id="NF005155">
    <property type="entry name" value="PRK06635.1-4"/>
    <property type="match status" value="1"/>
</dbReference>
<dbReference type="PANTHER" id="PTHR21499">
    <property type="entry name" value="ASPARTATE KINASE"/>
    <property type="match status" value="1"/>
</dbReference>
<gene>
    <name evidence="20" type="ORF">CJ199_04855</name>
</gene>
<dbReference type="UniPathway" id="UPA00050">
    <property type="reaction ID" value="UER00461"/>
</dbReference>
<dbReference type="NCBIfam" id="NF005153">
    <property type="entry name" value="PRK06635.1-1"/>
    <property type="match status" value="1"/>
</dbReference>
<feature type="binding site" evidence="16">
    <location>
        <position position="74"/>
    </location>
    <ligand>
        <name>substrate</name>
    </ligand>
</feature>
<evidence type="ECO:0000256" key="13">
    <source>
        <dbReference type="ARBA" id="ARBA00022915"/>
    </source>
</evidence>